<organism evidence="1 2">
    <name type="scientific">Odynerus spinipes</name>
    <dbReference type="NCBI Taxonomy" id="1348599"/>
    <lineage>
        <taxon>Eukaryota</taxon>
        <taxon>Metazoa</taxon>
        <taxon>Ecdysozoa</taxon>
        <taxon>Arthropoda</taxon>
        <taxon>Hexapoda</taxon>
        <taxon>Insecta</taxon>
        <taxon>Pterygota</taxon>
        <taxon>Neoptera</taxon>
        <taxon>Endopterygota</taxon>
        <taxon>Hymenoptera</taxon>
        <taxon>Apocrita</taxon>
        <taxon>Aculeata</taxon>
        <taxon>Vespoidea</taxon>
        <taxon>Vespidae</taxon>
        <taxon>Eumeninae</taxon>
        <taxon>Odynerus</taxon>
    </lineage>
</organism>
<comment type="caution">
    <text evidence="1">The sequence shown here is derived from an EMBL/GenBank/DDBJ whole genome shotgun (WGS) entry which is preliminary data.</text>
</comment>
<evidence type="ECO:0000313" key="1">
    <source>
        <dbReference type="EMBL" id="KAK2583100.1"/>
    </source>
</evidence>
<evidence type="ECO:0000313" key="2">
    <source>
        <dbReference type="Proteomes" id="UP001258017"/>
    </source>
</evidence>
<sequence length="93" mass="10606">MVDFDDESNEIRFVIEKRKEEIICSTGIPVNGVLSPREYMQSKLAHDLTSFPGITGKSKTTFHYHGEERRGLLFANLPDFSSPVFCFIVHART</sequence>
<gene>
    <name evidence="1" type="ORF">KPH14_009127</name>
</gene>
<dbReference type="AlphaFoldDB" id="A0AAD9VR74"/>
<protein>
    <submittedName>
        <fullName evidence="1">Uncharacterized protein</fullName>
    </submittedName>
</protein>
<name>A0AAD9VR74_9HYME</name>
<dbReference type="EMBL" id="JAIFRP010000030">
    <property type="protein sequence ID" value="KAK2583100.1"/>
    <property type="molecule type" value="Genomic_DNA"/>
</dbReference>
<dbReference type="Proteomes" id="UP001258017">
    <property type="component" value="Unassembled WGS sequence"/>
</dbReference>
<reference evidence="1" key="1">
    <citation type="submission" date="2021-08" db="EMBL/GenBank/DDBJ databases">
        <authorList>
            <person name="Misof B."/>
            <person name="Oliver O."/>
            <person name="Podsiadlowski L."/>
            <person name="Donath A."/>
            <person name="Peters R."/>
            <person name="Mayer C."/>
            <person name="Rust J."/>
            <person name="Gunkel S."/>
            <person name="Lesny P."/>
            <person name="Martin S."/>
            <person name="Oeyen J.P."/>
            <person name="Petersen M."/>
            <person name="Panagiotis P."/>
            <person name="Wilbrandt J."/>
            <person name="Tanja T."/>
        </authorList>
    </citation>
    <scope>NUCLEOTIDE SEQUENCE</scope>
    <source>
        <strain evidence="1">GBR_01_08_01A</strain>
        <tissue evidence="1">Thorax + abdomen</tissue>
    </source>
</reference>
<reference evidence="1" key="2">
    <citation type="journal article" date="2023" name="Commun. Biol.">
        <title>Intrasexual cuticular hydrocarbon dimorphism in a wasp sheds light on hydrocarbon biosynthesis genes in Hymenoptera.</title>
        <authorList>
            <person name="Moris V.C."/>
            <person name="Podsiadlowski L."/>
            <person name="Martin S."/>
            <person name="Oeyen J.P."/>
            <person name="Donath A."/>
            <person name="Petersen M."/>
            <person name="Wilbrandt J."/>
            <person name="Misof B."/>
            <person name="Liedtke D."/>
            <person name="Thamm M."/>
            <person name="Scheiner R."/>
            <person name="Schmitt T."/>
            <person name="Niehuis O."/>
        </authorList>
    </citation>
    <scope>NUCLEOTIDE SEQUENCE</scope>
    <source>
        <strain evidence="1">GBR_01_08_01A</strain>
    </source>
</reference>
<proteinExistence type="predicted"/>
<keyword evidence="2" id="KW-1185">Reference proteome</keyword>
<accession>A0AAD9VR74</accession>